<evidence type="ECO:0000313" key="3">
    <source>
        <dbReference type="Proteomes" id="UP001437256"/>
    </source>
</evidence>
<protein>
    <submittedName>
        <fullName evidence="2">Uncharacterized protein</fullName>
    </submittedName>
</protein>
<accession>A0ABR3AIE0</accession>
<feature type="region of interest" description="Disordered" evidence="1">
    <location>
        <begin position="157"/>
        <end position="177"/>
    </location>
</feature>
<dbReference type="Proteomes" id="UP001437256">
    <property type="component" value="Unassembled WGS sequence"/>
</dbReference>
<feature type="compositionally biased region" description="Acidic residues" evidence="1">
    <location>
        <begin position="542"/>
        <end position="556"/>
    </location>
</feature>
<comment type="caution">
    <text evidence="2">The sequence shown here is derived from an EMBL/GenBank/DDBJ whole genome shotgun (WGS) entry which is preliminary data.</text>
</comment>
<evidence type="ECO:0000256" key="1">
    <source>
        <dbReference type="SAM" id="MobiDB-lite"/>
    </source>
</evidence>
<feature type="region of interest" description="Disordered" evidence="1">
    <location>
        <begin position="508"/>
        <end position="575"/>
    </location>
</feature>
<reference evidence="2 3" key="1">
    <citation type="submission" date="2024-05" db="EMBL/GenBank/DDBJ databases">
        <title>A draft genome resource for the thread blight pathogen Marasmius tenuissimus strain MS-2.</title>
        <authorList>
            <person name="Yulfo-Soto G.E."/>
            <person name="Baruah I.K."/>
            <person name="Amoako-Attah I."/>
            <person name="Bukari Y."/>
            <person name="Meinhardt L.W."/>
            <person name="Bailey B.A."/>
            <person name="Cohen S.P."/>
        </authorList>
    </citation>
    <scope>NUCLEOTIDE SEQUENCE [LARGE SCALE GENOMIC DNA]</scope>
    <source>
        <strain evidence="2 3">MS-2</strain>
    </source>
</reference>
<feature type="compositionally biased region" description="Polar residues" evidence="1">
    <location>
        <begin position="776"/>
        <end position="787"/>
    </location>
</feature>
<feature type="region of interest" description="Disordered" evidence="1">
    <location>
        <begin position="55"/>
        <end position="118"/>
    </location>
</feature>
<feature type="compositionally biased region" description="Polar residues" evidence="1">
    <location>
        <begin position="157"/>
        <end position="176"/>
    </location>
</feature>
<dbReference type="EMBL" id="JBBXMP010000001">
    <property type="protein sequence ID" value="KAL0072714.1"/>
    <property type="molecule type" value="Genomic_DNA"/>
</dbReference>
<keyword evidence="3" id="KW-1185">Reference proteome</keyword>
<organism evidence="2 3">
    <name type="scientific">Marasmius tenuissimus</name>
    <dbReference type="NCBI Taxonomy" id="585030"/>
    <lineage>
        <taxon>Eukaryota</taxon>
        <taxon>Fungi</taxon>
        <taxon>Dikarya</taxon>
        <taxon>Basidiomycota</taxon>
        <taxon>Agaricomycotina</taxon>
        <taxon>Agaricomycetes</taxon>
        <taxon>Agaricomycetidae</taxon>
        <taxon>Agaricales</taxon>
        <taxon>Marasmiineae</taxon>
        <taxon>Marasmiaceae</taxon>
        <taxon>Marasmius</taxon>
    </lineage>
</organism>
<feature type="compositionally biased region" description="Polar residues" evidence="1">
    <location>
        <begin position="798"/>
        <end position="810"/>
    </location>
</feature>
<proteinExistence type="predicted"/>
<feature type="region of interest" description="Disordered" evidence="1">
    <location>
        <begin position="769"/>
        <end position="810"/>
    </location>
</feature>
<sequence>MFSNYHGESELLDQDKILNATWALDSDLLKDVNEYLKSTAALSYPGAAYKNQYLEPSARKNSPPSENKWPLDREFTPIFSRSSRPGTRKAPADDASEEGNRSVNPKSDRSPPSFKVPLSMRDLATLPADVKVFKEEEDEMYKQNLLLVNGWETYNYSSSPDRGTPASTPSSTQGSGQIDELFSRLSSPETDPSSMDFPKMDLPAIARCHRVTGARSRAKIRPHGADKSLAAFLLNSLPPPGELHVPVAQEQQNGDDKRADSMVGRATSSILATVDKGPDTCAEESDLQALYGHLLVDPMGFILNEKLDHNAMLMDGAFASLNVCETPLLIINKVPRLPPPNEHFTNDMQLPMKLSDLVKGKKVQAQLPSPKANDPRQYGPQILKKAKGTQAATLVLSWVTFSVQGRLPTHMEVLGVTASQLIDGDDLKNCLSQAQLEDGVAELLGSLNALTCSPDTGDILEVFERFTDTRTEDSSLVHGGPDLYASDIILTREERRRLAGLDTSGLMEVDNRPKFTDEDDNETQNLSQRKNIQDGLSREQHDDEPEEGSSDKENEDPMQYRDHSQDSERPRKRTRLDEVLENADDSGIAFELPEDLWPEPSGGLERKMREHCPDGLDRFLYDVTQDEQPATIWGLEEIGQLAENKDYYTDSNQMPVDLGLNDRYEGSGKDSHPLQDDDFRPLCFDSQPVGQEISGEGGPKQFPLPSAGTLPPEYEAASVPTPIPSRLPDCSPPNMPIPAGNDVDHLHIAAGIAEFAKLRAQRLRNDPLSPILEPVNTKQPSPSNNPTHSHDECRTADAPSNSESSPPLDLLSQNTIQIPSSWMPPTSAHWYLASMQLVQKQILIRYLRSESCGVGIVEREDLNGVDLILDPHTAVIYVNLRALPSQCESVVATLSEQSWRYSRLFVVFEAYPPSWSFKSVASERGDSEALNVYTPPVIKAIKKLRRDLSIAEGCNNKRNSCKIFEAFAGDVEAAAVHTRNFGDIVASDGNGNPILWGDRDWLEGDVSEDEAGLAVADGMNHFAAVVILCQVGVQDVLDMQPKERISLFGPYVGNERMQTLNNFIENRLQVLKDTDDQAE</sequence>
<gene>
    <name evidence="2" type="ORF">AAF712_000477</name>
</gene>
<feature type="compositionally biased region" description="Basic and acidic residues" evidence="1">
    <location>
        <begin position="558"/>
        <end position="569"/>
    </location>
</feature>
<evidence type="ECO:0000313" key="2">
    <source>
        <dbReference type="EMBL" id="KAL0072714.1"/>
    </source>
</evidence>
<name>A0ABR3AIE0_9AGAR</name>